<keyword evidence="5" id="KW-1185">Reference proteome</keyword>
<comment type="caution">
    <text evidence="4">The sequence shown here is derived from an EMBL/GenBank/DDBJ whole genome shotgun (WGS) entry which is preliminary data.</text>
</comment>
<dbReference type="Gene3D" id="3.30.559.10">
    <property type="entry name" value="Chloramphenicol acetyltransferase-like domain"/>
    <property type="match status" value="2"/>
</dbReference>
<dbReference type="Pfam" id="PF02458">
    <property type="entry name" value="Transferase"/>
    <property type="match status" value="1"/>
</dbReference>
<evidence type="ECO:0000256" key="1">
    <source>
        <dbReference type="ARBA" id="ARBA00009861"/>
    </source>
</evidence>
<evidence type="ECO:0000313" key="5">
    <source>
        <dbReference type="Proteomes" id="UP001229421"/>
    </source>
</evidence>
<comment type="similarity">
    <text evidence="1">Belongs to the plant acyltransferase family.</text>
</comment>
<keyword evidence="3" id="KW-0012">Acyltransferase</keyword>
<evidence type="ECO:0000256" key="2">
    <source>
        <dbReference type="ARBA" id="ARBA00022679"/>
    </source>
</evidence>
<dbReference type="PANTHER" id="PTHR31623">
    <property type="entry name" value="F21J9.9"/>
    <property type="match status" value="1"/>
</dbReference>
<proteinExistence type="inferred from homology"/>
<dbReference type="GO" id="GO:0016746">
    <property type="term" value="F:acyltransferase activity"/>
    <property type="evidence" value="ECO:0007669"/>
    <property type="project" value="UniProtKB-KW"/>
</dbReference>
<reference evidence="4" key="1">
    <citation type="journal article" date="2023" name="bioRxiv">
        <title>Improved chromosome-level genome assembly for marigold (Tagetes erecta).</title>
        <authorList>
            <person name="Jiang F."/>
            <person name="Yuan L."/>
            <person name="Wang S."/>
            <person name="Wang H."/>
            <person name="Xu D."/>
            <person name="Wang A."/>
            <person name="Fan W."/>
        </authorList>
    </citation>
    <scope>NUCLEOTIDE SEQUENCE</scope>
    <source>
        <strain evidence="4">WSJ</strain>
        <tissue evidence="4">Leaf</tissue>
    </source>
</reference>
<keyword evidence="2" id="KW-0808">Transferase</keyword>
<protein>
    <submittedName>
        <fullName evidence="4">Uncharacterized protein</fullName>
    </submittedName>
</protein>
<gene>
    <name evidence="4" type="ORF">QVD17_09806</name>
</gene>
<dbReference type="InterPro" id="IPR023213">
    <property type="entry name" value="CAT-like_dom_sf"/>
</dbReference>
<organism evidence="4 5">
    <name type="scientific">Tagetes erecta</name>
    <name type="common">African marigold</name>
    <dbReference type="NCBI Taxonomy" id="13708"/>
    <lineage>
        <taxon>Eukaryota</taxon>
        <taxon>Viridiplantae</taxon>
        <taxon>Streptophyta</taxon>
        <taxon>Embryophyta</taxon>
        <taxon>Tracheophyta</taxon>
        <taxon>Spermatophyta</taxon>
        <taxon>Magnoliopsida</taxon>
        <taxon>eudicotyledons</taxon>
        <taxon>Gunneridae</taxon>
        <taxon>Pentapetalae</taxon>
        <taxon>asterids</taxon>
        <taxon>campanulids</taxon>
        <taxon>Asterales</taxon>
        <taxon>Asteraceae</taxon>
        <taxon>Asteroideae</taxon>
        <taxon>Heliantheae alliance</taxon>
        <taxon>Tageteae</taxon>
        <taxon>Tagetes</taxon>
    </lineage>
</organism>
<dbReference type="Proteomes" id="UP001229421">
    <property type="component" value="Unassembled WGS sequence"/>
</dbReference>
<dbReference type="AlphaFoldDB" id="A0AAD8P4A7"/>
<accession>A0AAD8P4A7</accession>
<sequence>MMIVNMLWPQVHTIVSQELIKPSSPTPSHFQTYNLSCLSRYISHEYIPLILLYPNDEHSSLINKAQVLKKSLSYSLTHCYPFAGRLHKPNAPYIDCNDEGVVFVEAKHDTPLQHLINEDDTCSQLFPHGMVWKNAPHKTNVLGVQLNYFGCGGIALAVSMSHKVGDGCTLGSFVTYWASVARYGSVDHKQVLAFSPHFIQSPPDTTSFPSEYNQRCDNIVTRKFVFPNSKLIDLKNKVLECGSTLSITNFTLFEALSSLLYKTLVVARSSTCKTSLLVVPMNIRNKLVPKLPPTSVGNFLASMLVTTKFSSEASLSMILSEIRKERMKVKRIQSLQLACQHAESQLSRLTNEEFENHVSKRTFWCSSLCGFPFYKVDFGWGKPEVASITFGSSCDLGFMLMDTSNGDGIEVRATLETQDMEIFQKDQEMLSFCEMCN</sequence>
<evidence type="ECO:0000256" key="3">
    <source>
        <dbReference type="ARBA" id="ARBA00023315"/>
    </source>
</evidence>
<name>A0AAD8P4A7_TARER</name>
<dbReference type="PANTHER" id="PTHR31623:SF86">
    <property type="entry name" value="DEACETYLVINDOLINE O-ACETYLTRANSFERASE"/>
    <property type="match status" value="1"/>
</dbReference>
<evidence type="ECO:0000313" key="4">
    <source>
        <dbReference type="EMBL" id="KAK1432903.1"/>
    </source>
</evidence>
<dbReference type="EMBL" id="JAUHHV010000002">
    <property type="protein sequence ID" value="KAK1432903.1"/>
    <property type="molecule type" value="Genomic_DNA"/>
</dbReference>